<dbReference type="AlphaFoldDB" id="A0A3P3EYP7"/>
<sequence length="128" mass="14396">MGLIEQWWKAQLPGSARVGGFADTRHWIRARSDWERSGKGMHDNNVERRTDDRRHVENMLQYKGAVIGVARTRFNKLNSTSSCQLRLAQYASACRGWSGSTGNLSALRARGHAQIEGRAQRRAIGFAV</sequence>
<dbReference type="EMBL" id="RQXT01000064">
    <property type="protein sequence ID" value="RRH91096.1"/>
    <property type="molecule type" value="Genomic_DNA"/>
</dbReference>
<keyword evidence="2" id="KW-1185">Reference proteome</keyword>
<proteinExistence type="predicted"/>
<accession>A0A3P3EYP7</accession>
<gene>
    <name evidence="1" type="ORF">EH240_32280</name>
</gene>
<evidence type="ECO:0000313" key="2">
    <source>
        <dbReference type="Proteomes" id="UP000273786"/>
    </source>
</evidence>
<dbReference type="Proteomes" id="UP000273786">
    <property type="component" value="Unassembled WGS sequence"/>
</dbReference>
<name>A0A3P3EYP7_9HYPH</name>
<evidence type="ECO:0000313" key="1">
    <source>
        <dbReference type="EMBL" id="RRH91096.1"/>
    </source>
</evidence>
<dbReference type="RefSeq" id="WP_125006161.1">
    <property type="nucleotide sequence ID" value="NZ_RQXT01000064.1"/>
</dbReference>
<organism evidence="1 2">
    <name type="scientific">Mesorhizobium tamadayense</name>
    <dbReference type="NCBI Taxonomy" id="425306"/>
    <lineage>
        <taxon>Bacteria</taxon>
        <taxon>Pseudomonadati</taxon>
        <taxon>Pseudomonadota</taxon>
        <taxon>Alphaproteobacteria</taxon>
        <taxon>Hyphomicrobiales</taxon>
        <taxon>Phyllobacteriaceae</taxon>
        <taxon>Mesorhizobium</taxon>
    </lineage>
</organism>
<comment type="caution">
    <text evidence="1">The sequence shown here is derived from an EMBL/GenBank/DDBJ whole genome shotgun (WGS) entry which is preliminary data.</text>
</comment>
<protein>
    <submittedName>
        <fullName evidence="1">Uncharacterized protein</fullName>
    </submittedName>
</protein>
<reference evidence="1 2" key="1">
    <citation type="submission" date="2018-11" db="EMBL/GenBank/DDBJ databases">
        <title>the genome of Mesorhizobium tamadayense DSM 28320.</title>
        <authorList>
            <person name="Gao J."/>
        </authorList>
    </citation>
    <scope>NUCLEOTIDE SEQUENCE [LARGE SCALE GENOMIC DNA]</scope>
    <source>
        <strain evidence="1 2">DSM 28320</strain>
    </source>
</reference>